<dbReference type="Proteomes" id="UP000325113">
    <property type="component" value="Unassembled WGS sequence"/>
</dbReference>
<organism evidence="1 2">
    <name type="scientific">Cafeteria roenbergensis</name>
    <name type="common">Marine flagellate</name>
    <dbReference type="NCBI Taxonomy" id="33653"/>
    <lineage>
        <taxon>Eukaryota</taxon>
        <taxon>Sar</taxon>
        <taxon>Stramenopiles</taxon>
        <taxon>Bigyra</taxon>
        <taxon>Opalozoa</taxon>
        <taxon>Bicosoecida</taxon>
        <taxon>Cafeteriaceae</taxon>
        <taxon>Cafeteria</taxon>
    </lineage>
</organism>
<dbReference type="AlphaFoldDB" id="A0A5A8DTS5"/>
<sequence length="157" mass="15871">MALSGVDGGAAMAPTRAVVDLDVTYAAALPDPRFRRLVGPGGVGLNVNPLGEATFLWVKSGASEASDDAGCAAPPEGALGDVMLVDPDTGGVPAGYRVHPKNLSHSLAGASQQRLALGPLSAARAHLENDSLPPLLRVAVVPAGPDGPELDRRRVGV</sequence>
<dbReference type="EMBL" id="VLTM01000001">
    <property type="protein sequence ID" value="KAA0168866.1"/>
    <property type="molecule type" value="Genomic_DNA"/>
</dbReference>
<evidence type="ECO:0000313" key="2">
    <source>
        <dbReference type="Proteomes" id="UP000325113"/>
    </source>
</evidence>
<reference evidence="1 2" key="1">
    <citation type="submission" date="2019-07" db="EMBL/GenBank/DDBJ databases">
        <title>Genomes of Cafeteria roenbergensis.</title>
        <authorList>
            <person name="Fischer M.G."/>
            <person name="Hackl T."/>
            <person name="Roman M."/>
        </authorList>
    </citation>
    <scope>NUCLEOTIDE SEQUENCE [LARGE SCALE GENOMIC DNA]</scope>
    <source>
        <strain evidence="1 2">Cflag</strain>
    </source>
</reference>
<gene>
    <name evidence="1" type="ORF">FNF31_00027</name>
</gene>
<proteinExistence type="predicted"/>
<comment type="caution">
    <text evidence="1">The sequence shown here is derived from an EMBL/GenBank/DDBJ whole genome shotgun (WGS) entry which is preliminary data.</text>
</comment>
<accession>A0A5A8DTS5</accession>
<name>A0A5A8DTS5_CAFRO</name>
<protein>
    <submittedName>
        <fullName evidence="1">Uncharacterized protein</fullName>
    </submittedName>
</protein>
<evidence type="ECO:0000313" key="1">
    <source>
        <dbReference type="EMBL" id="KAA0168866.1"/>
    </source>
</evidence>